<reference evidence="2" key="1">
    <citation type="journal article" date="2015" name="Nat. Genet.">
        <title>The genome and transcriptome of the zoonotic hookworm Ancylostoma ceylanicum identify infection-specific gene families.</title>
        <authorList>
            <person name="Schwarz E.M."/>
            <person name="Hu Y."/>
            <person name="Antoshechkin I."/>
            <person name="Miller M.M."/>
            <person name="Sternberg P.W."/>
            <person name="Aroian R.V."/>
        </authorList>
    </citation>
    <scope>NUCLEOTIDE SEQUENCE</scope>
    <source>
        <strain evidence="2">HY135</strain>
    </source>
</reference>
<gene>
    <name evidence="1" type="primary">Acey_s0327.g2591</name>
    <name evidence="1" type="ORF">Y032_0327g2591</name>
</gene>
<accession>A0A016S0T3</accession>
<keyword evidence="2" id="KW-1185">Reference proteome</keyword>
<proteinExistence type="predicted"/>
<dbReference type="Proteomes" id="UP000024635">
    <property type="component" value="Unassembled WGS sequence"/>
</dbReference>
<sequence>MAAPIVIADFQFCDGKGAETWVLTKATEPELASTQRRIDRRLVVVRLLGKKTNAWIRGVTEVKEMIASKIERK</sequence>
<organism evidence="1 2">
    <name type="scientific">Ancylostoma ceylanicum</name>
    <dbReference type="NCBI Taxonomy" id="53326"/>
    <lineage>
        <taxon>Eukaryota</taxon>
        <taxon>Metazoa</taxon>
        <taxon>Ecdysozoa</taxon>
        <taxon>Nematoda</taxon>
        <taxon>Chromadorea</taxon>
        <taxon>Rhabditida</taxon>
        <taxon>Rhabditina</taxon>
        <taxon>Rhabditomorpha</taxon>
        <taxon>Strongyloidea</taxon>
        <taxon>Ancylostomatidae</taxon>
        <taxon>Ancylostomatinae</taxon>
        <taxon>Ancylostoma</taxon>
    </lineage>
</organism>
<dbReference type="EMBL" id="JARK01001663">
    <property type="protein sequence ID" value="EYB83874.1"/>
    <property type="molecule type" value="Genomic_DNA"/>
</dbReference>
<name>A0A016S0T3_9BILA</name>
<comment type="caution">
    <text evidence="1">The sequence shown here is derived from an EMBL/GenBank/DDBJ whole genome shotgun (WGS) entry which is preliminary data.</text>
</comment>
<evidence type="ECO:0000313" key="2">
    <source>
        <dbReference type="Proteomes" id="UP000024635"/>
    </source>
</evidence>
<evidence type="ECO:0000313" key="1">
    <source>
        <dbReference type="EMBL" id="EYB83874.1"/>
    </source>
</evidence>
<protein>
    <submittedName>
        <fullName evidence="1">Uncharacterized protein</fullName>
    </submittedName>
</protein>
<dbReference type="AlphaFoldDB" id="A0A016S0T3"/>